<feature type="transmembrane region" description="Helical" evidence="4">
    <location>
        <begin position="700"/>
        <end position="726"/>
    </location>
</feature>
<dbReference type="GO" id="GO:0006955">
    <property type="term" value="P:immune response"/>
    <property type="evidence" value="ECO:0007669"/>
    <property type="project" value="TreeGrafter"/>
</dbReference>
<keyword evidence="8" id="KW-0675">Receptor</keyword>
<dbReference type="InterPro" id="IPR037252">
    <property type="entry name" value="Mib_Herc2_sf"/>
</dbReference>
<dbReference type="Gene3D" id="2.30.30.40">
    <property type="entry name" value="SH3 Domains"/>
    <property type="match status" value="2"/>
</dbReference>
<feature type="signal peptide" evidence="5">
    <location>
        <begin position="1"/>
        <end position="15"/>
    </location>
</feature>
<dbReference type="PANTHER" id="PTHR11481:SF112">
    <property type="entry name" value="FC RECEPTOR-LIKE PROTEIN 4-RELATED"/>
    <property type="match status" value="1"/>
</dbReference>
<keyword evidence="4" id="KW-0812">Transmembrane</keyword>
<dbReference type="GO" id="GO:0016567">
    <property type="term" value="P:protein ubiquitination"/>
    <property type="evidence" value="ECO:0007669"/>
    <property type="project" value="InterPro"/>
</dbReference>
<dbReference type="InterPro" id="IPR007110">
    <property type="entry name" value="Ig-like_dom"/>
</dbReference>
<keyword evidence="9" id="KW-1185">Reference proteome</keyword>
<dbReference type="InterPro" id="IPR010606">
    <property type="entry name" value="Mib_Herc2"/>
</dbReference>
<dbReference type="PROSITE" id="PS51416">
    <property type="entry name" value="MIB_HERC2"/>
    <property type="match status" value="2"/>
</dbReference>
<proteinExistence type="predicted"/>
<dbReference type="Proteomes" id="UP000727407">
    <property type="component" value="Unassembled WGS sequence"/>
</dbReference>
<reference evidence="8" key="1">
    <citation type="submission" date="2020-07" db="EMBL/GenBank/DDBJ databases">
        <title>Clarias magur genome sequencing, assembly and annotation.</title>
        <authorList>
            <person name="Kushwaha B."/>
            <person name="Kumar R."/>
            <person name="Das P."/>
            <person name="Joshi C.G."/>
            <person name="Kumar D."/>
            <person name="Nagpure N.S."/>
            <person name="Pandey M."/>
            <person name="Agarwal S."/>
            <person name="Srivastava S."/>
            <person name="Singh M."/>
            <person name="Sahoo L."/>
            <person name="Jayasankar P."/>
            <person name="Meher P.K."/>
            <person name="Koringa P.G."/>
            <person name="Iquebal M.A."/>
            <person name="Das S.P."/>
            <person name="Bit A."/>
            <person name="Patnaik S."/>
            <person name="Patel N."/>
            <person name="Shah T.M."/>
            <person name="Hinsu A."/>
            <person name="Jena J.K."/>
        </authorList>
    </citation>
    <scope>NUCLEOTIDE SEQUENCE</scope>
    <source>
        <strain evidence="8">CIFAMagur01</strain>
        <tissue evidence="8">Testis</tissue>
    </source>
</reference>
<dbReference type="GO" id="GO:0004888">
    <property type="term" value="F:transmembrane signaling receptor activity"/>
    <property type="evidence" value="ECO:0007669"/>
    <property type="project" value="TreeGrafter"/>
</dbReference>
<evidence type="ECO:0000259" key="7">
    <source>
        <dbReference type="PROSITE" id="PS51416"/>
    </source>
</evidence>
<dbReference type="GO" id="GO:0004842">
    <property type="term" value="F:ubiquitin-protein transferase activity"/>
    <property type="evidence" value="ECO:0007669"/>
    <property type="project" value="InterPro"/>
</dbReference>
<dbReference type="FunFam" id="2.60.40.10:FF:001607">
    <property type="entry name" value="Leukocyte immune-type receptor TS32.15 L2.5a"/>
    <property type="match status" value="2"/>
</dbReference>
<evidence type="ECO:0000313" key="8">
    <source>
        <dbReference type="EMBL" id="KAF5890150.1"/>
    </source>
</evidence>
<dbReference type="Pfam" id="PF13927">
    <property type="entry name" value="Ig_3"/>
    <property type="match status" value="2"/>
</dbReference>
<keyword evidence="1 5" id="KW-0732">Signal</keyword>
<dbReference type="SMART" id="SM00409">
    <property type="entry name" value="IG"/>
    <property type="match status" value="6"/>
</dbReference>
<sequence length="847" mass="93762">LMGLICCILSGFATSGPELAAMMKIGTRVMRGQDWQWGNQDGPPPGLGRVISELRKDGWISVQWDTGSTNGYRMGNEGKYDLKLAVMNFPTSGPELAAMMKIGTRVMRGQDWKWGDQDGPPPGLGQVISELDEDSWIRVQWDTGSTNVYRMGNEGKYDLKLAVLKSPKPVVIIKPDTQVFRGETVTFRCDIQTGGDTEWTYSWYKNDKPHSTTQEYIISSVTDSDGGKYTCRGTRRSDSQLSQISDHVTLSVLEKPKATVRVNPQSSIYTGDRVTLSCDLQSTGWTFLWYNNDQKSNPLSPGARDNNTLSVTVSNEGEIKYYCKARRGNYESEFSDPVTVTVRARPQPVVKVQPAESVFIGESITLTCEIQTGGSWQYHWYRDNKELSDAAGEKTYTITDVKESNKGDYTCKGTKSSDPKYTQTSAAVTLTVSDNSKPELTSDLEGAALTRNPVTLTCTLKTQSVGWTFYWIKDTESNETETGTSHYFIRSVSVSDGGQYRCRAGRGNPVYYTHYSDALWVNVTDESPPVSLIISPSRTQHFTADSLSLSCEDQRDSTGWTVRGYTHSETLYNCSSVSGFTCNISSLSTSHTGVYWCQSASGECGHSLNITVHSGDVILESPVHPVPEGNALTLRCLYRNTKISDSGADFYKDDSVLQKQTTGEMTISSVSKSDEGFYHCTHPERGESPKSWVSVRASGFSGVIIGLSLALMFVILIFLLILLLCYKKKKAMEYQTPSAVNQDTNQPTDGDNVYENSAIKTTAGANNMIHSHVGTGEKKHNDGDNVYENIDIRTTAGANNMIHSHIGTRENKHNDGDNIYENTDIRTKAGANNMIHSHINTREKKHN</sequence>
<keyword evidence="4" id="KW-0472">Membrane</keyword>
<dbReference type="OrthoDB" id="6151406at2759"/>
<feature type="domain" description="Ig-like" evidence="6">
    <location>
        <begin position="346"/>
        <end position="429"/>
    </location>
</feature>
<feature type="chain" id="PRO_5035206184" evidence="5">
    <location>
        <begin position="16"/>
        <end position="847"/>
    </location>
</feature>
<dbReference type="InterPro" id="IPR050488">
    <property type="entry name" value="Ig_Fc_receptor"/>
</dbReference>
<evidence type="ECO:0000256" key="2">
    <source>
        <dbReference type="ARBA" id="ARBA00023157"/>
    </source>
</evidence>
<protein>
    <submittedName>
        <fullName evidence="8">Fc receptor-like protein 5 isoform X1</fullName>
    </submittedName>
</protein>
<feature type="domain" description="Ig-like" evidence="6">
    <location>
        <begin position="438"/>
        <end position="504"/>
    </location>
</feature>
<organism evidence="8 9">
    <name type="scientific">Clarias magur</name>
    <name type="common">Asian catfish</name>
    <name type="synonym">Macropteronotus magur</name>
    <dbReference type="NCBI Taxonomy" id="1594786"/>
    <lineage>
        <taxon>Eukaryota</taxon>
        <taxon>Metazoa</taxon>
        <taxon>Chordata</taxon>
        <taxon>Craniata</taxon>
        <taxon>Vertebrata</taxon>
        <taxon>Euteleostomi</taxon>
        <taxon>Actinopterygii</taxon>
        <taxon>Neopterygii</taxon>
        <taxon>Teleostei</taxon>
        <taxon>Ostariophysi</taxon>
        <taxon>Siluriformes</taxon>
        <taxon>Clariidae</taxon>
        <taxon>Clarias</taxon>
    </lineage>
</organism>
<dbReference type="InterPro" id="IPR013151">
    <property type="entry name" value="Immunoglobulin_dom"/>
</dbReference>
<evidence type="ECO:0000256" key="3">
    <source>
        <dbReference type="ARBA" id="ARBA00023319"/>
    </source>
</evidence>
<feature type="domain" description="Ig-like" evidence="6">
    <location>
        <begin position="167"/>
        <end position="242"/>
    </location>
</feature>
<accession>A0A8J4U3G3</accession>
<dbReference type="GO" id="GO:0046872">
    <property type="term" value="F:metal ion binding"/>
    <property type="evidence" value="ECO:0007669"/>
    <property type="project" value="InterPro"/>
</dbReference>
<feature type="non-terminal residue" evidence="8">
    <location>
        <position position="847"/>
    </location>
</feature>
<evidence type="ECO:0000256" key="1">
    <source>
        <dbReference type="ARBA" id="ARBA00022729"/>
    </source>
</evidence>
<dbReference type="Pfam" id="PF13895">
    <property type="entry name" value="Ig_2"/>
    <property type="match status" value="2"/>
</dbReference>
<dbReference type="AlphaFoldDB" id="A0A8J4U3G3"/>
<dbReference type="InterPro" id="IPR036179">
    <property type="entry name" value="Ig-like_dom_sf"/>
</dbReference>
<dbReference type="InterPro" id="IPR013783">
    <property type="entry name" value="Ig-like_fold"/>
</dbReference>
<dbReference type="PROSITE" id="PS50835">
    <property type="entry name" value="IG_LIKE"/>
    <property type="match status" value="5"/>
</dbReference>
<feature type="domain" description="Ig-like" evidence="6">
    <location>
        <begin position="256"/>
        <end position="341"/>
    </location>
</feature>
<comment type="caution">
    <text evidence="8">The sequence shown here is derived from an EMBL/GenBank/DDBJ whole genome shotgun (WGS) entry which is preliminary data.</text>
</comment>
<dbReference type="Pfam" id="PF06701">
    <property type="entry name" value="MIB_HERC2"/>
    <property type="match status" value="2"/>
</dbReference>
<gene>
    <name evidence="8" type="ORF">DAT39_020153</name>
</gene>
<dbReference type="Pfam" id="PF00047">
    <property type="entry name" value="ig"/>
    <property type="match status" value="1"/>
</dbReference>
<dbReference type="SUPFAM" id="SSF48726">
    <property type="entry name" value="Immunoglobulin"/>
    <property type="match status" value="6"/>
</dbReference>
<feature type="non-terminal residue" evidence="8">
    <location>
        <position position="1"/>
    </location>
</feature>
<dbReference type="InterPro" id="IPR003599">
    <property type="entry name" value="Ig_sub"/>
</dbReference>
<feature type="domain" description="Ig-like" evidence="6">
    <location>
        <begin position="528"/>
        <end position="681"/>
    </location>
</feature>
<keyword evidence="2" id="KW-1015">Disulfide bond</keyword>
<keyword evidence="4" id="KW-1133">Transmembrane helix</keyword>
<dbReference type="Gene3D" id="2.60.40.10">
    <property type="entry name" value="Immunoglobulins"/>
    <property type="match status" value="6"/>
</dbReference>
<dbReference type="FunFam" id="2.30.30.40:FF:000074">
    <property type="entry name" value="E3 ubiquitin-protein ligase HERC2 isoform X1"/>
    <property type="match status" value="2"/>
</dbReference>
<evidence type="ECO:0000256" key="5">
    <source>
        <dbReference type="SAM" id="SignalP"/>
    </source>
</evidence>
<dbReference type="SUPFAM" id="SSF159034">
    <property type="entry name" value="Mib/herc2 domain-like"/>
    <property type="match status" value="2"/>
</dbReference>
<evidence type="ECO:0000313" key="9">
    <source>
        <dbReference type="Proteomes" id="UP000727407"/>
    </source>
</evidence>
<feature type="domain" description="MIB/HERC2" evidence="7">
    <location>
        <begin position="92"/>
        <end position="165"/>
    </location>
</feature>
<dbReference type="GO" id="GO:0007166">
    <property type="term" value="P:cell surface receptor signaling pathway"/>
    <property type="evidence" value="ECO:0007669"/>
    <property type="project" value="TreeGrafter"/>
</dbReference>
<dbReference type="GO" id="GO:0009897">
    <property type="term" value="C:external side of plasma membrane"/>
    <property type="evidence" value="ECO:0007669"/>
    <property type="project" value="TreeGrafter"/>
</dbReference>
<dbReference type="InterPro" id="IPR003598">
    <property type="entry name" value="Ig_sub2"/>
</dbReference>
<evidence type="ECO:0000256" key="4">
    <source>
        <dbReference type="SAM" id="Phobius"/>
    </source>
</evidence>
<name>A0A8J4U3G3_CLAMG</name>
<feature type="domain" description="MIB/HERC2" evidence="7">
    <location>
        <begin position="15"/>
        <end position="88"/>
    </location>
</feature>
<keyword evidence="3" id="KW-0393">Immunoglobulin domain</keyword>
<dbReference type="EMBL" id="QNUK01000719">
    <property type="protein sequence ID" value="KAF5890150.1"/>
    <property type="molecule type" value="Genomic_DNA"/>
</dbReference>
<evidence type="ECO:0000259" key="6">
    <source>
        <dbReference type="PROSITE" id="PS50835"/>
    </source>
</evidence>
<dbReference type="SMART" id="SM00408">
    <property type="entry name" value="IGc2"/>
    <property type="match status" value="5"/>
</dbReference>
<dbReference type="PANTHER" id="PTHR11481">
    <property type="entry name" value="IMMUNOGLOBULIN FC RECEPTOR"/>
    <property type="match status" value="1"/>
</dbReference>